<keyword evidence="2" id="KW-0812">Transmembrane</keyword>
<protein>
    <recommendedName>
        <fullName evidence="5">DUF4829 domain-containing protein</fullName>
    </recommendedName>
</protein>
<organism evidence="3 4">
    <name type="scientific">Alkaliphilus peptidifermentans DSM 18978</name>
    <dbReference type="NCBI Taxonomy" id="1120976"/>
    <lineage>
        <taxon>Bacteria</taxon>
        <taxon>Bacillati</taxon>
        <taxon>Bacillota</taxon>
        <taxon>Clostridia</taxon>
        <taxon>Peptostreptococcales</taxon>
        <taxon>Natronincolaceae</taxon>
        <taxon>Alkaliphilus</taxon>
    </lineage>
</organism>
<sequence>MYKNKIFVLVILILFVGCFYFISSIKTAQYEHSIEILENQIEELEEESRAIKEHYKTEYELRNLLDIKSRKIYKAIEKKDLITLEAEISEKTQIFSDKVIFREDNKDIIYDFQNSELSSALRQRYYELSADKSTFITGYEMLFPNAESIPVIIMTYIYENGDWKLSSIVFE</sequence>
<dbReference type="Proteomes" id="UP000198636">
    <property type="component" value="Unassembled WGS sequence"/>
</dbReference>
<keyword evidence="1" id="KW-0175">Coiled coil</keyword>
<dbReference type="EMBL" id="FMUS01000029">
    <property type="protein sequence ID" value="SCZ02360.1"/>
    <property type="molecule type" value="Genomic_DNA"/>
</dbReference>
<dbReference type="RefSeq" id="WP_091546464.1">
    <property type="nucleotide sequence ID" value="NZ_FMUS01000029.1"/>
</dbReference>
<evidence type="ECO:0000256" key="2">
    <source>
        <dbReference type="SAM" id="Phobius"/>
    </source>
</evidence>
<reference evidence="3 4" key="1">
    <citation type="submission" date="2016-10" db="EMBL/GenBank/DDBJ databases">
        <authorList>
            <person name="de Groot N.N."/>
        </authorList>
    </citation>
    <scope>NUCLEOTIDE SEQUENCE [LARGE SCALE GENOMIC DNA]</scope>
    <source>
        <strain evidence="3 4">DSM 18978</strain>
    </source>
</reference>
<evidence type="ECO:0000256" key="1">
    <source>
        <dbReference type="SAM" id="Coils"/>
    </source>
</evidence>
<keyword evidence="2" id="KW-1133">Transmembrane helix</keyword>
<dbReference type="OrthoDB" id="1955633at2"/>
<keyword evidence="2" id="KW-0472">Membrane</keyword>
<feature type="transmembrane region" description="Helical" evidence="2">
    <location>
        <begin position="6"/>
        <end position="23"/>
    </location>
</feature>
<keyword evidence="4" id="KW-1185">Reference proteome</keyword>
<evidence type="ECO:0000313" key="3">
    <source>
        <dbReference type="EMBL" id="SCZ02360.1"/>
    </source>
</evidence>
<gene>
    <name evidence="3" type="ORF">SAMN03080606_03653</name>
</gene>
<dbReference type="PROSITE" id="PS51257">
    <property type="entry name" value="PROKAR_LIPOPROTEIN"/>
    <property type="match status" value="1"/>
</dbReference>
<dbReference type="AlphaFoldDB" id="A0A1G5KQG9"/>
<name>A0A1G5KQG9_9FIRM</name>
<accession>A0A1G5KQG9</accession>
<proteinExistence type="predicted"/>
<evidence type="ECO:0008006" key="5">
    <source>
        <dbReference type="Google" id="ProtNLM"/>
    </source>
</evidence>
<feature type="coiled-coil region" evidence="1">
    <location>
        <begin position="27"/>
        <end position="57"/>
    </location>
</feature>
<evidence type="ECO:0000313" key="4">
    <source>
        <dbReference type="Proteomes" id="UP000198636"/>
    </source>
</evidence>